<organism evidence="12 13">
    <name type="scientific">Pontibacter saemangeumensis</name>
    <dbReference type="NCBI Taxonomy" id="1084525"/>
    <lineage>
        <taxon>Bacteria</taxon>
        <taxon>Pseudomonadati</taxon>
        <taxon>Bacteroidota</taxon>
        <taxon>Cytophagia</taxon>
        <taxon>Cytophagales</taxon>
        <taxon>Hymenobacteraceae</taxon>
        <taxon>Pontibacter</taxon>
    </lineage>
</organism>
<dbReference type="SUPFAM" id="SSF56784">
    <property type="entry name" value="HAD-like"/>
    <property type="match status" value="1"/>
</dbReference>
<evidence type="ECO:0000313" key="13">
    <source>
        <dbReference type="Proteomes" id="UP001500552"/>
    </source>
</evidence>
<dbReference type="RefSeq" id="WP_345160550.1">
    <property type="nucleotide sequence ID" value="NZ_BAABHC010000016.1"/>
</dbReference>
<dbReference type="InterPro" id="IPR059000">
    <property type="entry name" value="ATPase_P-type_domA"/>
</dbReference>
<accession>A0ABP8LV35</accession>
<dbReference type="InterPro" id="IPR023298">
    <property type="entry name" value="ATPase_P-typ_TM_dom_sf"/>
</dbReference>
<keyword evidence="3 10" id="KW-0812">Transmembrane</keyword>
<keyword evidence="4 10" id="KW-0479">Metal-binding</keyword>
<dbReference type="InterPro" id="IPR027256">
    <property type="entry name" value="P-typ_ATPase_IB"/>
</dbReference>
<sequence length="664" mass="70939">MKHDSEDTATEFIPLEMTSPRTAAAPGPQDDACCGGGACSAAAGQQAVEEAKASYIPTILSLVLLLTGIALDYTDAAWFTGLARFAVFALAFVLVGWRVVWHAITSMRSSFFNEFLLMTVATLGAFYLGEYAEGVAVMLFYVVGEHFQEAAVVRSRKSIKALIDNRPDMVNLQTASGTTSVPARNVRVGERILVRPGEKVALDGDLQSEAASFNTAALTGEAKPDTKHKGDRVLAGMLNLNTAAILQVTAAYEDSALSKILQLMEQAGSRKAKTQQFITRFAKVYTPIVFFLALAITVLPYFFVSSYVFGDWFYRALVFLVVSCPCALVVSIPLGYFGGIGAASRNGILFKGANFLDMITQVDTVVMDKTGTLTEGVFKVQEVKTVWPDAQEFLDYVAAVESVSTHPVAQAVTDYARKAHLQALQVQEIPGHGVKGMVAGREVLAGNGKLLRRHGVTYDSAIDENPETTVLVAIDGSYAGHIIIADKLKPDAVAAVKAMRRQGVKHLVMLSGDKEAIVQKVAKELQLDAAYGGLLPQDKVAKVEELKAQQKKVAFVGDGINDAPVITLSDVGIAMGGLGSDAAIETADVVIQTDQPSKIATAISIGRKTKQVVWQNIGMAFAVKAAVLLLGAGGLATMWEAVFADVGVALLAILNAVRIQRIKF</sequence>
<dbReference type="InterPro" id="IPR023214">
    <property type="entry name" value="HAD_sf"/>
</dbReference>
<comment type="similarity">
    <text evidence="2 10">Belongs to the cation transport ATPase (P-type) (TC 3.A.3) family. Type IB subfamily.</text>
</comment>
<evidence type="ECO:0000256" key="10">
    <source>
        <dbReference type="RuleBase" id="RU362081"/>
    </source>
</evidence>
<feature type="transmembrane region" description="Helical" evidence="10">
    <location>
        <begin position="77"/>
        <end position="99"/>
    </location>
</feature>
<evidence type="ECO:0000256" key="2">
    <source>
        <dbReference type="ARBA" id="ARBA00006024"/>
    </source>
</evidence>
<dbReference type="PROSITE" id="PS00154">
    <property type="entry name" value="ATPASE_E1_E2"/>
    <property type="match status" value="1"/>
</dbReference>
<keyword evidence="13" id="KW-1185">Reference proteome</keyword>
<comment type="catalytic activity">
    <reaction evidence="9">
        <text>Zn(2+)(in) + ATP + H2O = Zn(2+)(out) + ADP + phosphate + H(+)</text>
        <dbReference type="Rhea" id="RHEA:20621"/>
        <dbReference type="ChEBI" id="CHEBI:15377"/>
        <dbReference type="ChEBI" id="CHEBI:15378"/>
        <dbReference type="ChEBI" id="CHEBI:29105"/>
        <dbReference type="ChEBI" id="CHEBI:30616"/>
        <dbReference type="ChEBI" id="CHEBI:43474"/>
        <dbReference type="ChEBI" id="CHEBI:456216"/>
        <dbReference type="EC" id="7.2.2.12"/>
    </reaction>
</comment>
<dbReference type="Proteomes" id="UP001500552">
    <property type="component" value="Unassembled WGS sequence"/>
</dbReference>
<evidence type="ECO:0000256" key="5">
    <source>
        <dbReference type="ARBA" id="ARBA00022967"/>
    </source>
</evidence>
<evidence type="ECO:0000256" key="4">
    <source>
        <dbReference type="ARBA" id="ARBA00022723"/>
    </source>
</evidence>
<dbReference type="PRINTS" id="PR00119">
    <property type="entry name" value="CATATPASE"/>
</dbReference>
<dbReference type="InterPro" id="IPR001757">
    <property type="entry name" value="P_typ_ATPase"/>
</dbReference>
<dbReference type="NCBIfam" id="TIGR01512">
    <property type="entry name" value="ATPase-IB2_Cd"/>
    <property type="match status" value="1"/>
</dbReference>
<dbReference type="PANTHER" id="PTHR48085:SF5">
    <property type="entry name" value="CADMIUM_ZINC-TRANSPORTING ATPASE HMA4-RELATED"/>
    <property type="match status" value="1"/>
</dbReference>
<dbReference type="InterPro" id="IPR018303">
    <property type="entry name" value="ATPase_P-typ_P_site"/>
</dbReference>
<keyword evidence="10" id="KW-1003">Cell membrane</keyword>
<keyword evidence="6 10" id="KW-1133">Transmembrane helix</keyword>
<dbReference type="PANTHER" id="PTHR48085">
    <property type="entry name" value="CADMIUM/ZINC-TRANSPORTING ATPASE HMA2-RELATED"/>
    <property type="match status" value="1"/>
</dbReference>
<evidence type="ECO:0000259" key="11">
    <source>
        <dbReference type="Pfam" id="PF00122"/>
    </source>
</evidence>
<comment type="caution">
    <text evidence="12">The sequence shown here is derived from an EMBL/GenBank/DDBJ whole genome shotgun (WGS) entry which is preliminary data.</text>
</comment>
<dbReference type="NCBIfam" id="TIGR01525">
    <property type="entry name" value="ATPase-IB_hvy"/>
    <property type="match status" value="1"/>
</dbReference>
<dbReference type="SUPFAM" id="SSF81653">
    <property type="entry name" value="Calcium ATPase, transduction domain A"/>
    <property type="match status" value="1"/>
</dbReference>
<gene>
    <name evidence="12" type="ORF">GCM10023188_32240</name>
</gene>
<dbReference type="InterPro" id="IPR044492">
    <property type="entry name" value="P_typ_ATPase_HD_dom"/>
</dbReference>
<dbReference type="Pfam" id="PF00702">
    <property type="entry name" value="Hydrolase"/>
    <property type="match status" value="1"/>
</dbReference>
<dbReference type="SUPFAM" id="SSF81665">
    <property type="entry name" value="Calcium ATPase, transmembrane domain M"/>
    <property type="match status" value="1"/>
</dbReference>
<feature type="transmembrane region" description="Helical" evidence="10">
    <location>
        <begin position="316"/>
        <end position="337"/>
    </location>
</feature>
<evidence type="ECO:0000256" key="1">
    <source>
        <dbReference type="ARBA" id="ARBA00004370"/>
    </source>
</evidence>
<protein>
    <recommendedName>
        <fullName evidence="8">P-type Zn(2+) transporter</fullName>
        <ecNumber evidence="8">7.2.2.12</ecNumber>
    </recommendedName>
</protein>
<dbReference type="EMBL" id="BAABHC010000016">
    <property type="protein sequence ID" value="GAA4437718.1"/>
    <property type="molecule type" value="Genomic_DNA"/>
</dbReference>
<evidence type="ECO:0000256" key="7">
    <source>
        <dbReference type="ARBA" id="ARBA00023136"/>
    </source>
</evidence>
<dbReference type="SFLD" id="SFLDF00027">
    <property type="entry name" value="p-type_atpase"/>
    <property type="match status" value="1"/>
</dbReference>
<dbReference type="InterPro" id="IPR023299">
    <property type="entry name" value="ATPase_P-typ_cyto_dom_N"/>
</dbReference>
<keyword evidence="5" id="KW-1278">Translocase</keyword>
<feature type="transmembrane region" description="Helical" evidence="10">
    <location>
        <begin position="111"/>
        <end position="129"/>
    </location>
</feature>
<evidence type="ECO:0000313" key="12">
    <source>
        <dbReference type="EMBL" id="GAA4437718.1"/>
    </source>
</evidence>
<evidence type="ECO:0000256" key="3">
    <source>
        <dbReference type="ARBA" id="ARBA00022692"/>
    </source>
</evidence>
<feature type="domain" description="P-type ATPase A" evidence="11">
    <location>
        <begin position="167"/>
        <end position="265"/>
    </location>
</feature>
<evidence type="ECO:0000256" key="9">
    <source>
        <dbReference type="ARBA" id="ARBA00047308"/>
    </source>
</evidence>
<keyword evidence="10" id="KW-0067">ATP-binding</keyword>
<feature type="transmembrane region" description="Helical" evidence="10">
    <location>
        <begin position="612"/>
        <end position="632"/>
    </location>
</feature>
<evidence type="ECO:0000256" key="6">
    <source>
        <dbReference type="ARBA" id="ARBA00022989"/>
    </source>
</evidence>
<dbReference type="SFLD" id="SFLDG00002">
    <property type="entry name" value="C1.7:_P-type_atpase_like"/>
    <property type="match status" value="1"/>
</dbReference>
<dbReference type="InterPro" id="IPR051014">
    <property type="entry name" value="Cation_Transport_ATPase_IB"/>
</dbReference>
<comment type="subcellular location">
    <subcellularLocation>
        <location evidence="10">Cell membrane</location>
    </subcellularLocation>
    <subcellularLocation>
        <location evidence="1">Membrane</location>
    </subcellularLocation>
</comment>
<dbReference type="Gene3D" id="2.70.150.10">
    <property type="entry name" value="Calcium-transporting ATPase, cytoplasmic transduction domain A"/>
    <property type="match status" value="1"/>
</dbReference>
<evidence type="ECO:0000256" key="8">
    <source>
        <dbReference type="ARBA" id="ARBA00039097"/>
    </source>
</evidence>
<keyword evidence="10" id="KW-0547">Nucleotide-binding</keyword>
<keyword evidence="7 10" id="KW-0472">Membrane</keyword>
<feature type="transmembrane region" description="Helical" evidence="10">
    <location>
        <begin position="638"/>
        <end position="657"/>
    </location>
</feature>
<feature type="transmembrane region" description="Helical" evidence="10">
    <location>
        <begin position="284"/>
        <end position="304"/>
    </location>
</feature>
<feature type="transmembrane region" description="Helical" evidence="10">
    <location>
        <begin position="53"/>
        <end position="71"/>
    </location>
</feature>
<dbReference type="Gene3D" id="3.40.50.1000">
    <property type="entry name" value="HAD superfamily/HAD-like"/>
    <property type="match status" value="1"/>
</dbReference>
<proteinExistence type="inferred from homology"/>
<dbReference type="EC" id="7.2.2.12" evidence="8"/>
<dbReference type="Gene3D" id="3.40.1110.10">
    <property type="entry name" value="Calcium-transporting ATPase, cytoplasmic domain N"/>
    <property type="match status" value="1"/>
</dbReference>
<dbReference type="Pfam" id="PF00122">
    <property type="entry name" value="E1-E2_ATPase"/>
    <property type="match status" value="1"/>
</dbReference>
<dbReference type="NCBIfam" id="TIGR01494">
    <property type="entry name" value="ATPase_P-type"/>
    <property type="match status" value="1"/>
</dbReference>
<dbReference type="SFLD" id="SFLDS00003">
    <property type="entry name" value="Haloacid_Dehalogenase"/>
    <property type="match status" value="1"/>
</dbReference>
<name>A0ABP8LV35_9BACT</name>
<dbReference type="InterPro" id="IPR008250">
    <property type="entry name" value="ATPase_P-typ_transduc_dom_A_sf"/>
</dbReference>
<dbReference type="InterPro" id="IPR036412">
    <property type="entry name" value="HAD-like_sf"/>
</dbReference>
<reference evidence="13" key="1">
    <citation type="journal article" date="2019" name="Int. J. Syst. Evol. Microbiol.">
        <title>The Global Catalogue of Microorganisms (GCM) 10K type strain sequencing project: providing services to taxonomists for standard genome sequencing and annotation.</title>
        <authorList>
            <consortium name="The Broad Institute Genomics Platform"/>
            <consortium name="The Broad Institute Genome Sequencing Center for Infectious Disease"/>
            <person name="Wu L."/>
            <person name="Ma J."/>
        </authorList>
    </citation>
    <scope>NUCLEOTIDE SEQUENCE [LARGE SCALE GENOMIC DNA]</scope>
    <source>
        <strain evidence="13">JCM 17926</strain>
    </source>
</reference>